<feature type="transmembrane region" description="Helical" evidence="1">
    <location>
        <begin position="141"/>
        <end position="164"/>
    </location>
</feature>
<keyword evidence="1" id="KW-1133">Transmembrane helix</keyword>
<feature type="domain" description="SGNH" evidence="3">
    <location>
        <begin position="417"/>
        <end position="640"/>
    </location>
</feature>
<feature type="transmembrane region" description="Helical" evidence="1">
    <location>
        <begin position="347"/>
        <end position="367"/>
    </location>
</feature>
<dbReference type="AlphaFoldDB" id="A0A212KHX7"/>
<dbReference type="PANTHER" id="PTHR23028:SF53">
    <property type="entry name" value="ACYL_TRANSF_3 DOMAIN-CONTAINING PROTEIN"/>
    <property type="match status" value="1"/>
</dbReference>
<organism evidence="4">
    <name type="scientific">uncultured Alphaproteobacteria bacterium</name>
    <dbReference type="NCBI Taxonomy" id="91750"/>
    <lineage>
        <taxon>Bacteria</taxon>
        <taxon>Pseudomonadati</taxon>
        <taxon>Pseudomonadota</taxon>
        <taxon>Alphaproteobacteria</taxon>
        <taxon>environmental samples</taxon>
    </lineage>
</organism>
<dbReference type="Pfam" id="PF01757">
    <property type="entry name" value="Acyl_transf_3"/>
    <property type="match status" value="1"/>
</dbReference>
<sequence>MRNEIALPPPAYRPDVDGLRAVAVAAVVGFHAFPGRLPSGFVGVDVFFVISGYLITSILLRDLARGRYSIADFYVRRVRRIFPALALVMAAVLAVGWFTLLPEEYARLGKHAAGGAAFAANLVFWAEEGYFDVAGELKPLLHLWSLGVEEQFYLIWPLLLAFAWRRGWVRAATLGVAAASFAANLALTVAGGNDAFFLPVSRFWELMAGAWLAQRADLSARLTSGGRDGVSVLGAALLAAGFLLIHDGRAFPGWWALLPVLGTACLIFAGPQAWLNRRVLSLRPLVFVGLISYPLYLWHWPLLSFARIFDLDPSPALRLGLCTVAAALSWLTYELVEKRVRHARPRLAMPGLVGAVAAAGVAGLVVLDSRGAADARFDGAVAPVADLSFAASVSPGYAQTAIGRQVFPRSDPGRDFFADTGGGSRVAVLGDSHANRLFAGLTMASARGALNLGRGSCPPFFGTSVRWRKTGEDLGCQPVIDNALGFAARAPEVGAIVLTAYLGGFGVDRDLIDLASGEAIAPEAALARTLARLAQSGKPVLVALDVPRLPSECARRGFPIWRGVDTSACVIPVSRQAAAEARLSRAVAAAAAGNVSVVRLSAALCRGGQCGEIDPRRVLYDRDGHHLTVAGARRVGAVLDRALPSVP</sequence>
<gene>
    <name evidence="4" type="ORF">KL86APRO_20153</name>
</gene>
<evidence type="ECO:0000256" key="1">
    <source>
        <dbReference type="SAM" id="Phobius"/>
    </source>
</evidence>
<proteinExistence type="predicted"/>
<feature type="transmembrane region" description="Helical" evidence="1">
    <location>
        <begin position="282"/>
        <end position="303"/>
    </location>
</feature>
<keyword evidence="1" id="KW-0472">Membrane</keyword>
<feature type="transmembrane region" description="Helical" evidence="1">
    <location>
        <begin position="40"/>
        <end position="60"/>
    </location>
</feature>
<dbReference type="GO" id="GO:0016020">
    <property type="term" value="C:membrane"/>
    <property type="evidence" value="ECO:0007669"/>
    <property type="project" value="TreeGrafter"/>
</dbReference>
<keyword evidence="4" id="KW-0012">Acyltransferase</keyword>
<reference evidence="4" key="1">
    <citation type="submission" date="2016-04" db="EMBL/GenBank/DDBJ databases">
        <authorList>
            <person name="Evans L.H."/>
            <person name="Alamgir A."/>
            <person name="Owens N."/>
            <person name="Weber N.D."/>
            <person name="Virtaneva K."/>
            <person name="Barbian K."/>
            <person name="Babar A."/>
            <person name="Rosenke K."/>
        </authorList>
    </citation>
    <scope>NUCLEOTIDE SEQUENCE</scope>
    <source>
        <strain evidence="4">86</strain>
    </source>
</reference>
<feature type="domain" description="Acyltransferase 3" evidence="2">
    <location>
        <begin position="15"/>
        <end position="333"/>
    </location>
</feature>
<dbReference type="GO" id="GO:0009103">
    <property type="term" value="P:lipopolysaccharide biosynthetic process"/>
    <property type="evidence" value="ECO:0007669"/>
    <property type="project" value="TreeGrafter"/>
</dbReference>
<evidence type="ECO:0000259" key="3">
    <source>
        <dbReference type="Pfam" id="PF19040"/>
    </source>
</evidence>
<dbReference type="PANTHER" id="PTHR23028">
    <property type="entry name" value="ACETYLTRANSFERASE"/>
    <property type="match status" value="1"/>
</dbReference>
<evidence type="ECO:0000313" key="4">
    <source>
        <dbReference type="EMBL" id="SBW11320.1"/>
    </source>
</evidence>
<name>A0A212KHX7_9PROT</name>
<keyword evidence="4" id="KW-0808">Transferase</keyword>
<keyword evidence="1" id="KW-0812">Transmembrane</keyword>
<feature type="transmembrane region" description="Helical" evidence="1">
    <location>
        <begin position="81"/>
        <end position="100"/>
    </location>
</feature>
<feature type="transmembrane region" description="Helical" evidence="1">
    <location>
        <begin position="171"/>
        <end position="190"/>
    </location>
</feature>
<dbReference type="InterPro" id="IPR050879">
    <property type="entry name" value="Acyltransferase_3"/>
</dbReference>
<evidence type="ECO:0000259" key="2">
    <source>
        <dbReference type="Pfam" id="PF01757"/>
    </source>
</evidence>
<dbReference type="EMBL" id="FLUO01000002">
    <property type="protein sequence ID" value="SBW11320.1"/>
    <property type="molecule type" value="Genomic_DNA"/>
</dbReference>
<dbReference type="InterPro" id="IPR043968">
    <property type="entry name" value="SGNH"/>
</dbReference>
<dbReference type="GO" id="GO:0016747">
    <property type="term" value="F:acyltransferase activity, transferring groups other than amino-acyl groups"/>
    <property type="evidence" value="ECO:0007669"/>
    <property type="project" value="InterPro"/>
</dbReference>
<dbReference type="InterPro" id="IPR002656">
    <property type="entry name" value="Acyl_transf_3_dom"/>
</dbReference>
<protein>
    <submittedName>
        <fullName evidence="4">Acyltransferase family protein</fullName>
    </submittedName>
</protein>
<feature type="transmembrane region" description="Helical" evidence="1">
    <location>
        <begin position="315"/>
        <end position="335"/>
    </location>
</feature>
<feature type="transmembrane region" description="Helical" evidence="1">
    <location>
        <begin position="251"/>
        <end position="270"/>
    </location>
</feature>
<accession>A0A212KHX7</accession>
<dbReference type="Pfam" id="PF19040">
    <property type="entry name" value="SGNH"/>
    <property type="match status" value="1"/>
</dbReference>